<reference evidence="3" key="2">
    <citation type="submission" date="2023-06" db="EMBL/GenBank/DDBJ databases">
        <authorList>
            <consortium name="Lawrence Berkeley National Laboratory"/>
            <person name="Haridas S."/>
            <person name="Hensen N."/>
            <person name="Bonometti L."/>
            <person name="Westerberg I."/>
            <person name="Brannstrom I.O."/>
            <person name="Guillou S."/>
            <person name="Cros-Aarteil S."/>
            <person name="Calhoun S."/>
            <person name="Kuo A."/>
            <person name="Mondo S."/>
            <person name="Pangilinan J."/>
            <person name="Riley R."/>
            <person name="Labutti K."/>
            <person name="Andreopoulos B."/>
            <person name="Lipzen A."/>
            <person name="Chen C."/>
            <person name="Yanf M."/>
            <person name="Daum C."/>
            <person name="Ng V."/>
            <person name="Clum A."/>
            <person name="Steindorff A."/>
            <person name="Ohm R."/>
            <person name="Martin F."/>
            <person name="Silar P."/>
            <person name="Natvig D."/>
            <person name="Lalanne C."/>
            <person name="Gautier V."/>
            <person name="Ament-Velasquez S.L."/>
            <person name="Kruys A."/>
            <person name="Hutchinson M.I."/>
            <person name="Powell A.J."/>
            <person name="Barry K."/>
            <person name="Miller A.N."/>
            <person name="Grigoriev I.V."/>
            <person name="Debuchy R."/>
            <person name="Gladieux P."/>
            <person name="Thoren M.H."/>
            <person name="Johannesson H."/>
        </authorList>
    </citation>
    <scope>NUCLEOTIDE SEQUENCE</scope>
    <source>
        <strain evidence="3">CBS 118394</strain>
    </source>
</reference>
<keyword evidence="4" id="KW-1185">Reference proteome</keyword>
<feature type="region of interest" description="Disordered" evidence="2">
    <location>
        <begin position="105"/>
        <end position="128"/>
    </location>
</feature>
<evidence type="ECO:0000256" key="2">
    <source>
        <dbReference type="SAM" id="MobiDB-lite"/>
    </source>
</evidence>
<dbReference type="PANTHER" id="PTHR28027">
    <property type="entry name" value="TRANSCRIPTIONAL REGULATOR MIT1"/>
    <property type="match status" value="1"/>
</dbReference>
<protein>
    <submittedName>
        <fullName evidence="3">Gti1/Pac2 family-domain-containing protein</fullName>
    </submittedName>
</protein>
<comment type="caution">
    <text evidence="3">The sequence shown here is derived from an EMBL/GenBank/DDBJ whole genome shotgun (WGS) entry which is preliminary data.</text>
</comment>
<organism evidence="3 4">
    <name type="scientific">Apodospora peruviana</name>
    <dbReference type="NCBI Taxonomy" id="516989"/>
    <lineage>
        <taxon>Eukaryota</taxon>
        <taxon>Fungi</taxon>
        <taxon>Dikarya</taxon>
        <taxon>Ascomycota</taxon>
        <taxon>Pezizomycotina</taxon>
        <taxon>Sordariomycetes</taxon>
        <taxon>Sordariomycetidae</taxon>
        <taxon>Sordariales</taxon>
        <taxon>Lasiosphaeriaceae</taxon>
        <taxon>Apodospora</taxon>
    </lineage>
</organism>
<name>A0AAE0M8D3_9PEZI</name>
<dbReference type="GO" id="GO:0003677">
    <property type="term" value="F:DNA binding"/>
    <property type="evidence" value="ECO:0007669"/>
    <property type="project" value="TreeGrafter"/>
</dbReference>
<gene>
    <name evidence="3" type="ORF">B0H66DRAFT_473592</name>
</gene>
<dbReference type="PANTHER" id="PTHR28027:SF2">
    <property type="entry name" value="TRANSCRIPTIONAL REGULATOR MIT1"/>
    <property type="match status" value="1"/>
</dbReference>
<proteinExistence type="inferred from homology"/>
<dbReference type="Pfam" id="PF09729">
    <property type="entry name" value="Gti1_Pac2"/>
    <property type="match status" value="1"/>
</dbReference>
<evidence type="ECO:0000256" key="1">
    <source>
        <dbReference type="ARBA" id="ARBA00008359"/>
    </source>
</evidence>
<dbReference type="InterPro" id="IPR018608">
    <property type="entry name" value="Gti1/Pac2"/>
</dbReference>
<evidence type="ECO:0000313" key="4">
    <source>
        <dbReference type="Proteomes" id="UP001283341"/>
    </source>
</evidence>
<evidence type="ECO:0000313" key="3">
    <source>
        <dbReference type="EMBL" id="KAK3322338.1"/>
    </source>
</evidence>
<dbReference type="AlphaFoldDB" id="A0AAE0M8D3"/>
<accession>A0AAE0M8D3</accession>
<dbReference type="EMBL" id="JAUEDM010000003">
    <property type="protein sequence ID" value="KAK3322338.1"/>
    <property type="molecule type" value="Genomic_DNA"/>
</dbReference>
<dbReference type="Proteomes" id="UP001283341">
    <property type="component" value="Unassembled WGS sequence"/>
</dbReference>
<reference evidence="3" key="1">
    <citation type="journal article" date="2023" name="Mol. Phylogenet. Evol.">
        <title>Genome-scale phylogeny and comparative genomics of the fungal order Sordariales.</title>
        <authorList>
            <person name="Hensen N."/>
            <person name="Bonometti L."/>
            <person name="Westerberg I."/>
            <person name="Brannstrom I.O."/>
            <person name="Guillou S."/>
            <person name="Cros-Aarteil S."/>
            <person name="Calhoun S."/>
            <person name="Haridas S."/>
            <person name="Kuo A."/>
            <person name="Mondo S."/>
            <person name="Pangilinan J."/>
            <person name="Riley R."/>
            <person name="LaButti K."/>
            <person name="Andreopoulos B."/>
            <person name="Lipzen A."/>
            <person name="Chen C."/>
            <person name="Yan M."/>
            <person name="Daum C."/>
            <person name="Ng V."/>
            <person name="Clum A."/>
            <person name="Steindorff A."/>
            <person name="Ohm R.A."/>
            <person name="Martin F."/>
            <person name="Silar P."/>
            <person name="Natvig D.O."/>
            <person name="Lalanne C."/>
            <person name="Gautier V."/>
            <person name="Ament-Velasquez S.L."/>
            <person name="Kruys A."/>
            <person name="Hutchinson M.I."/>
            <person name="Powell A.J."/>
            <person name="Barry K."/>
            <person name="Miller A.N."/>
            <person name="Grigoriev I.V."/>
            <person name="Debuchy R."/>
            <person name="Gladieux P."/>
            <person name="Hiltunen Thoren M."/>
            <person name="Johannesson H."/>
        </authorList>
    </citation>
    <scope>NUCLEOTIDE SEQUENCE</scope>
    <source>
        <strain evidence="3">CBS 118394</strain>
    </source>
</reference>
<sequence>MSQPSSSATNGEPEKCPLPSYTGGIILNSFDALIILMGTKTGQLIATTRRPGDPEKENLIVSGNIFCYEHSSSGIKRWTDSKNWSPSRVHENFLLYRELNKPYPAGEKKRARKKDARNAPRQGGLPRETAAAVAAVTAATGQSNDGTNNHDPLRPYIGSLVDSYDFKQKGGLVKRTIPLVYDGVPHHVVSYYSIEDALKPGTLTQPSQDVTLARLCFPDNKLINEQKFKFPIYQEY</sequence>
<feature type="non-terminal residue" evidence="3">
    <location>
        <position position="236"/>
    </location>
</feature>
<comment type="similarity">
    <text evidence="1">Belongs to the MIT1/WOR1 family.</text>
</comment>